<dbReference type="GO" id="GO:0005737">
    <property type="term" value="C:cytoplasm"/>
    <property type="evidence" value="ECO:0007669"/>
    <property type="project" value="TreeGrafter"/>
</dbReference>
<dbReference type="EMBL" id="CM007385">
    <property type="protein sequence ID" value="ONK69404.1"/>
    <property type="molecule type" value="Genomic_DNA"/>
</dbReference>
<evidence type="ECO:0000256" key="9">
    <source>
        <dbReference type="SAM" id="MobiDB-lite"/>
    </source>
</evidence>
<keyword evidence="3" id="KW-0808">Transferase</keyword>
<dbReference type="GO" id="GO:0016567">
    <property type="term" value="P:protein ubiquitination"/>
    <property type="evidence" value="ECO:0007669"/>
    <property type="project" value="TreeGrafter"/>
</dbReference>
<dbReference type="PANTHER" id="PTHR15710">
    <property type="entry name" value="E3 UBIQUITIN-PROTEIN LIGASE PRAJA"/>
    <property type="match status" value="1"/>
</dbReference>
<sequence>MEPLPVFWSLSPPSPRSTSPSRSEPDRDQDPPTLSLSLFNLPDNDMDLGLGQDPNHGDWGVDDEFFIGRRFSSSYGSESESSRDFSRARPIDRDGLRILAFESDSDSDEQIVAIGEDSVLDEQIEGDASVDLPLCWDCLRIDDERRDLNAEFEWEEVDGRVEEREVINLNQEGVNDEERASNVEWEVLWMNHLGNNDDSESYLDDGFVYATSDYDEVQFAQFQGHHDSLLKGSPPAAKLVVESLPSVFLTKDHVEINGCAVCKDEISAEEKAKMLPCSHCYHEECILPWLKMRNTCPLCRFELPTDDPEYERWKLRRTGSTGRLEVAVDERIRYDFEILPDA</sequence>
<dbReference type="Proteomes" id="UP000243459">
    <property type="component" value="Chromosome 5"/>
</dbReference>
<accession>A0A5P1EUC0</accession>
<dbReference type="InterPro" id="IPR001841">
    <property type="entry name" value="Znf_RING"/>
</dbReference>
<keyword evidence="4" id="KW-0479">Metal-binding</keyword>
<evidence type="ECO:0000256" key="6">
    <source>
        <dbReference type="ARBA" id="ARBA00022786"/>
    </source>
</evidence>
<evidence type="ECO:0000256" key="4">
    <source>
        <dbReference type="ARBA" id="ARBA00022723"/>
    </source>
</evidence>
<dbReference type="OrthoDB" id="8062037at2759"/>
<keyword evidence="5 8" id="KW-0863">Zinc-finger</keyword>
<dbReference type="PANTHER" id="PTHR15710:SF217">
    <property type="entry name" value="E3 UBIQUITIN-PROTEIN LIGASE RDUF2"/>
    <property type="match status" value="1"/>
</dbReference>
<name>A0A5P1EUC0_ASPOF</name>
<protein>
    <recommendedName>
        <fullName evidence="2">RING-type E3 ubiquitin transferase</fullName>
        <ecNumber evidence="2">2.3.2.27</ecNumber>
    </recommendedName>
</protein>
<dbReference type="Pfam" id="PF13639">
    <property type="entry name" value="zf-RING_2"/>
    <property type="match status" value="1"/>
</dbReference>
<dbReference type="OMA" id="CKDEMNI"/>
<feature type="region of interest" description="Disordered" evidence="9">
    <location>
        <begin position="1"/>
        <end position="55"/>
    </location>
</feature>
<dbReference type="InterPro" id="IPR013083">
    <property type="entry name" value="Znf_RING/FYVE/PHD"/>
</dbReference>
<keyword evidence="6" id="KW-0833">Ubl conjugation pathway</keyword>
<evidence type="ECO:0000313" key="12">
    <source>
        <dbReference type="Proteomes" id="UP000243459"/>
    </source>
</evidence>
<dbReference type="SMART" id="SM00184">
    <property type="entry name" value="RING"/>
    <property type="match status" value="1"/>
</dbReference>
<evidence type="ECO:0000256" key="3">
    <source>
        <dbReference type="ARBA" id="ARBA00022679"/>
    </source>
</evidence>
<dbReference type="CDD" id="cd16454">
    <property type="entry name" value="RING-H2_PA-TM-RING"/>
    <property type="match status" value="1"/>
</dbReference>
<dbReference type="AlphaFoldDB" id="A0A5P1EUC0"/>
<evidence type="ECO:0000313" key="11">
    <source>
        <dbReference type="EMBL" id="ONK69404.1"/>
    </source>
</evidence>
<evidence type="ECO:0000256" key="1">
    <source>
        <dbReference type="ARBA" id="ARBA00000900"/>
    </source>
</evidence>
<dbReference type="PROSITE" id="PS50089">
    <property type="entry name" value="ZF_RING_2"/>
    <property type="match status" value="1"/>
</dbReference>
<dbReference type="Gene3D" id="3.30.40.10">
    <property type="entry name" value="Zinc/RING finger domain, C3HC4 (zinc finger)"/>
    <property type="match status" value="1"/>
</dbReference>
<evidence type="ECO:0000259" key="10">
    <source>
        <dbReference type="PROSITE" id="PS50089"/>
    </source>
</evidence>
<dbReference type="SUPFAM" id="SSF57850">
    <property type="entry name" value="RING/U-box"/>
    <property type="match status" value="1"/>
</dbReference>
<dbReference type="EC" id="2.3.2.27" evidence="2"/>
<evidence type="ECO:0000256" key="7">
    <source>
        <dbReference type="ARBA" id="ARBA00022833"/>
    </source>
</evidence>
<evidence type="ECO:0000256" key="5">
    <source>
        <dbReference type="ARBA" id="ARBA00022771"/>
    </source>
</evidence>
<dbReference type="Gramene" id="ONK69404">
    <property type="protein sequence ID" value="ONK69404"/>
    <property type="gene ID" value="A4U43_C05F22500"/>
</dbReference>
<comment type="catalytic activity">
    <reaction evidence="1">
        <text>S-ubiquitinyl-[E2 ubiquitin-conjugating enzyme]-L-cysteine + [acceptor protein]-L-lysine = [E2 ubiquitin-conjugating enzyme]-L-cysteine + N(6)-ubiquitinyl-[acceptor protein]-L-lysine.</text>
        <dbReference type="EC" id="2.3.2.27"/>
    </reaction>
</comment>
<keyword evidence="12" id="KW-1185">Reference proteome</keyword>
<keyword evidence="7" id="KW-0862">Zinc</keyword>
<feature type="domain" description="RING-type" evidence="10">
    <location>
        <begin position="259"/>
        <end position="300"/>
    </location>
</feature>
<proteinExistence type="predicted"/>
<dbReference type="FunFam" id="3.30.40.10:FF:000022">
    <property type="entry name" value="E3 ubiquitin-protein ligase RING1-like"/>
    <property type="match status" value="1"/>
</dbReference>
<gene>
    <name evidence="11" type="ORF">A4U43_C05F22500</name>
</gene>
<reference evidence="12" key="1">
    <citation type="journal article" date="2017" name="Nat. Commun.">
        <title>The asparagus genome sheds light on the origin and evolution of a young Y chromosome.</title>
        <authorList>
            <person name="Harkess A."/>
            <person name="Zhou J."/>
            <person name="Xu C."/>
            <person name="Bowers J.E."/>
            <person name="Van der Hulst R."/>
            <person name="Ayyampalayam S."/>
            <person name="Mercati F."/>
            <person name="Riccardi P."/>
            <person name="McKain M.R."/>
            <person name="Kakrana A."/>
            <person name="Tang H."/>
            <person name="Ray J."/>
            <person name="Groenendijk J."/>
            <person name="Arikit S."/>
            <person name="Mathioni S.M."/>
            <person name="Nakano M."/>
            <person name="Shan H."/>
            <person name="Telgmann-Rauber A."/>
            <person name="Kanno A."/>
            <person name="Yue Z."/>
            <person name="Chen H."/>
            <person name="Li W."/>
            <person name="Chen Y."/>
            <person name="Xu X."/>
            <person name="Zhang Y."/>
            <person name="Luo S."/>
            <person name="Chen H."/>
            <person name="Gao J."/>
            <person name="Mao Z."/>
            <person name="Pires J.C."/>
            <person name="Luo M."/>
            <person name="Kudrna D."/>
            <person name="Wing R.A."/>
            <person name="Meyers B.C."/>
            <person name="Yi K."/>
            <person name="Kong H."/>
            <person name="Lavrijsen P."/>
            <person name="Sunseri F."/>
            <person name="Falavigna A."/>
            <person name="Ye Y."/>
            <person name="Leebens-Mack J.H."/>
            <person name="Chen G."/>
        </authorList>
    </citation>
    <scope>NUCLEOTIDE SEQUENCE [LARGE SCALE GENOMIC DNA]</scope>
    <source>
        <strain evidence="12">cv. DH0086</strain>
    </source>
</reference>
<organism evidence="11 12">
    <name type="scientific">Asparagus officinalis</name>
    <name type="common">Garden asparagus</name>
    <dbReference type="NCBI Taxonomy" id="4686"/>
    <lineage>
        <taxon>Eukaryota</taxon>
        <taxon>Viridiplantae</taxon>
        <taxon>Streptophyta</taxon>
        <taxon>Embryophyta</taxon>
        <taxon>Tracheophyta</taxon>
        <taxon>Spermatophyta</taxon>
        <taxon>Magnoliopsida</taxon>
        <taxon>Liliopsida</taxon>
        <taxon>Asparagales</taxon>
        <taxon>Asparagaceae</taxon>
        <taxon>Asparagoideae</taxon>
        <taxon>Asparagus</taxon>
    </lineage>
</organism>
<evidence type="ECO:0000256" key="8">
    <source>
        <dbReference type="PROSITE-ProRule" id="PRU00175"/>
    </source>
</evidence>
<evidence type="ECO:0000256" key="2">
    <source>
        <dbReference type="ARBA" id="ARBA00012483"/>
    </source>
</evidence>
<dbReference type="GO" id="GO:0008270">
    <property type="term" value="F:zinc ion binding"/>
    <property type="evidence" value="ECO:0007669"/>
    <property type="project" value="UniProtKB-KW"/>
</dbReference>
<dbReference type="GO" id="GO:0061630">
    <property type="term" value="F:ubiquitin protein ligase activity"/>
    <property type="evidence" value="ECO:0007669"/>
    <property type="project" value="UniProtKB-EC"/>
</dbReference>